<feature type="region of interest" description="Disordered" evidence="1">
    <location>
        <begin position="1"/>
        <end position="25"/>
    </location>
</feature>
<proteinExistence type="predicted"/>
<comment type="caution">
    <text evidence="2">The sequence shown here is derived from an EMBL/GenBank/DDBJ whole genome shotgun (WGS) entry which is preliminary data.</text>
</comment>
<name>A0A835ZFG1_9STRA</name>
<sequence length="105" mass="11334">MSSCFDDGDSNVSRGSLSSASGKSVSFKEWVSVILMPTKEELDRDRIWWSAMELVAIRRAFYSQSEAQLRLQQAAALLVPGGDGSHQHIPSAIISDGGADDETSS</sequence>
<gene>
    <name evidence="2" type="ORF">JKP88DRAFT_251627</name>
</gene>
<keyword evidence="3" id="KW-1185">Reference proteome</keyword>
<reference evidence="2" key="1">
    <citation type="submission" date="2021-02" db="EMBL/GenBank/DDBJ databases">
        <title>First Annotated Genome of the Yellow-green Alga Tribonema minus.</title>
        <authorList>
            <person name="Mahan K.M."/>
        </authorList>
    </citation>
    <scope>NUCLEOTIDE SEQUENCE</scope>
    <source>
        <strain evidence="2">UTEX B ZZ1240</strain>
    </source>
</reference>
<feature type="compositionally biased region" description="Low complexity" evidence="1">
    <location>
        <begin position="10"/>
        <end position="25"/>
    </location>
</feature>
<dbReference type="EMBL" id="JAFCMP010000021">
    <property type="protein sequence ID" value="KAG5191294.1"/>
    <property type="molecule type" value="Genomic_DNA"/>
</dbReference>
<dbReference type="AlphaFoldDB" id="A0A835ZFG1"/>
<accession>A0A835ZFG1</accession>
<evidence type="ECO:0000256" key="1">
    <source>
        <dbReference type="SAM" id="MobiDB-lite"/>
    </source>
</evidence>
<evidence type="ECO:0000313" key="3">
    <source>
        <dbReference type="Proteomes" id="UP000664859"/>
    </source>
</evidence>
<protein>
    <submittedName>
        <fullName evidence="2">Uncharacterized protein</fullName>
    </submittedName>
</protein>
<evidence type="ECO:0000313" key="2">
    <source>
        <dbReference type="EMBL" id="KAG5191294.1"/>
    </source>
</evidence>
<organism evidence="2 3">
    <name type="scientific">Tribonema minus</name>
    <dbReference type="NCBI Taxonomy" id="303371"/>
    <lineage>
        <taxon>Eukaryota</taxon>
        <taxon>Sar</taxon>
        <taxon>Stramenopiles</taxon>
        <taxon>Ochrophyta</taxon>
        <taxon>PX clade</taxon>
        <taxon>Xanthophyceae</taxon>
        <taxon>Tribonematales</taxon>
        <taxon>Tribonemataceae</taxon>
        <taxon>Tribonema</taxon>
    </lineage>
</organism>
<dbReference type="Proteomes" id="UP000664859">
    <property type="component" value="Unassembled WGS sequence"/>
</dbReference>